<evidence type="ECO:0000313" key="1">
    <source>
        <dbReference type="EMBL" id="KAL3569534.1"/>
    </source>
</evidence>
<dbReference type="Proteomes" id="UP000309997">
    <property type="component" value="Unassembled WGS sequence"/>
</dbReference>
<dbReference type="EMBL" id="RCHU02000016">
    <property type="protein sequence ID" value="KAL3569534.1"/>
    <property type="molecule type" value="Genomic_DNA"/>
</dbReference>
<protein>
    <submittedName>
        <fullName evidence="1">Uncharacterized protein</fullName>
    </submittedName>
</protein>
<keyword evidence="2" id="KW-1185">Reference proteome</keyword>
<organism evidence="1 2">
    <name type="scientific">Populus alba</name>
    <name type="common">White poplar</name>
    <dbReference type="NCBI Taxonomy" id="43335"/>
    <lineage>
        <taxon>Eukaryota</taxon>
        <taxon>Viridiplantae</taxon>
        <taxon>Streptophyta</taxon>
        <taxon>Embryophyta</taxon>
        <taxon>Tracheophyta</taxon>
        <taxon>Spermatophyta</taxon>
        <taxon>Magnoliopsida</taxon>
        <taxon>eudicotyledons</taxon>
        <taxon>Gunneridae</taxon>
        <taxon>Pentapetalae</taxon>
        <taxon>rosids</taxon>
        <taxon>fabids</taxon>
        <taxon>Malpighiales</taxon>
        <taxon>Salicaceae</taxon>
        <taxon>Saliceae</taxon>
        <taxon>Populus</taxon>
    </lineage>
</organism>
<reference evidence="1 2" key="1">
    <citation type="journal article" date="2024" name="Plant Biotechnol. J.">
        <title>Genome and CRISPR/Cas9 system of a widespread forest tree (Populus alba) in the world.</title>
        <authorList>
            <person name="Liu Y.J."/>
            <person name="Jiang P.F."/>
            <person name="Han X.M."/>
            <person name="Li X.Y."/>
            <person name="Wang H.M."/>
            <person name="Wang Y.J."/>
            <person name="Wang X.X."/>
            <person name="Zeng Q.Y."/>
        </authorList>
    </citation>
    <scope>NUCLEOTIDE SEQUENCE [LARGE SCALE GENOMIC DNA]</scope>
    <source>
        <strain evidence="2">cv. PAL-ZL1</strain>
    </source>
</reference>
<accession>A0ACC4ATG2</accession>
<comment type="caution">
    <text evidence="1">The sequence shown here is derived from an EMBL/GenBank/DDBJ whole genome shotgun (WGS) entry which is preliminary data.</text>
</comment>
<evidence type="ECO:0000313" key="2">
    <source>
        <dbReference type="Proteomes" id="UP000309997"/>
    </source>
</evidence>
<name>A0ACC4ATG2_POPAL</name>
<proteinExistence type="predicted"/>
<gene>
    <name evidence="1" type="ORF">D5086_029424</name>
</gene>
<sequence length="265" mass="30014">MKEATLPLDEDLPGMGQYYCLHCDRYFANVSVRDEHFKTKRHKKRVKQMMGPAPHTQLDADLAAGMGAPDNGLKLMSILLYVSGRSLISQVQYIWQKQREAKIAMDDKLAVIVSDGWHRLLVDYYSKCIKLRLQKLFSYTNRSESTLCATFCDCAGQTSNPPIKIPVPNLHRSLSSSSSSMTWTLDANFDSHLNSRIALPPLLILYDNCKNSTSTFLIESVNNFVKKWIEAFERENVLNDGVIRIYNVFAATDNQHLANIAFGKS</sequence>